<dbReference type="Proteomes" id="UP000234904">
    <property type="component" value="Unassembled WGS sequence"/>
</dbReference>
<dbReference type="Pfam" id="PF14386">
    <property type="entry name" value="DUF4417"/>
    <property type="match status" value="1"/>
</dbReference>
<protein>
    <recommendedName>
        <fullName evidence="3">DUF4417 domain-containing protein</fullName>
    </recommendedName>
</protein>
<gene>
    <name evidence="1" type="ORF">CYJ70_00825</name>
</gene>
<keyword evidence="2" id="KW-1185">Reference proteome</keyword>
<evidence type="ECO:0000313" key="2">
    <source>
        <dbReference type="Proteomes" id="UP000234904"/>
    </source>
</evidence>
<dbReference type="EMBL" id="PKJE01000001">
    <property type="protein sequence ID" value="PKZ54935.1"/>
    <property type="molecule type" value="Genomic_DNA"/>
</dbReference>
<dbReference type="InterPro" id="IPR025530">
    <property type="entry name" value="DUF4417"/>
</dbReference>
<reference evidence="1 2" key="1">
    <citation type="submission" date="2017-12" db="EMBL/GenBank/DDBJ databases">
        <title>Phylogenetic diversity of female urinary microbiome.</title>
        <authorList>
            <person name="Thomas-White K."/>
            <person name="Wolfe A.J."/>
        </authorList>
    </citation>
    <scope>NUCLEOTIDE SEQUENCE [LARGE SCALE GENOMIC DNA]</scope>
    <source>
        <strain evidence="1 2">UMB0833</strain>
    </source>
</reference>
<sequence>MDIMAKKKRKTKKKSVVDSGVRNAGLLSDGCNPELVKDAEFDGIFEIPIIKKPKNLIIPDKLVPFSKIGKADIKTFAVCEYENDTEFSDLLAHPNEYVEILKQYEGFISPDCSIYRDMPLSLQITNIYRNRAIGYCFQKHGIYVIPCVRWGDDRTYTTKFLPEKIAFLGVEKHSIVSVGSYGQLKNRVNRYYFEAGMDSMMEELESEVVLVYSKIPDEIKEKYLKTQFVEYEDWTSIVRKN</sequence>
<evidence type="ECO:0008006" key="3">
    <source>
        <dbReference type="Google" id="ProtNLM"/>
    </source>
</evidence>
<comment type="caution">
    <text evidence="1">The sequence shown here is derived from an EMBL/GenBank/DDBJ whole genome shotgun (WGS) entry which is preliminary data.</text>
</comment>
<organism evidence="1 2">
    <name type="scientific">Gardnerella pickettii</name>
    <dbReference type="NCBI Taxonomy" id="2914924"/>
    <lineage>
        <taxon>Bacteria</taxon>
        <taxon>Bacillati</taxon>
        <taxon>Actinomycetota</taxon>
        <taxon>Actinomycetes</taxon>
        <taxon>Bifidobacteriales</taxon>
        <taxon>Bifidobacteriaceae</taxon>
        <taxon>Gardnerella</taxon>
    </lineage>
</organism>
<evidence type="ECO:0000313" key="1">
    <source>
        <dbReference type="EMBL" id="PKZ54935.1"/>
    </source>
</evidence>
<name>A0ABX4SI84_9BIFI</name>
<proteinExistence type="predicted"/>
<accession>A0ABX4SI84</accession>